<dbReference type="HOGENOM" id="CLU_2205392_0_0_9"/>
<organism evidence="2 3">
    <name type="scientific">Thermobrachium celere DSM 8682</name>
    <dbReference type="NCBI Taxonomy" id="941824"/>
    <lineage>
        <taxon>Bacteria</taxon>
        <taxon>Bacillati</taxon>
        <taxon>Bacillota</taxon>
        <taxon>Clostridia</taxon>
        <taxon>Eubacteriales</taxon>
        <taxon>Clostridiaceae</taxon>
        <taxon>Thermobrachium</taxon>
    </lineage>
</organism>
<protein>
    <submittedName>
        <fullName evidence="2">Predicted membrane protein</fullName>
    </submittedName>
</protein>
<dbReference type="OrthoDB" id="1934572at2"/>
<proteinExistence type="predicted"/>
<keyword evidence="1" id="KW-0812">Transmembrane</keyword>
<keyword evidence="1" id="KW-1133">Transmembrane helix</keyword>
<feature type="transmembrane region" description="Helical" evidence="1">
    <location>
        <begin position="6"/>
        <end position="31"/>
    </location>
</feature>
<evidence type="ECO:0000313" key="3">
    <source>
        <dbReference type="Proteomes" id="UP000014923"/>
    </source>
</evidence>
<accession>R7RSS5</accession>
<keyword evidence="3" id="KW-1185">Reference proteome</keyword>
<dbReference type="AlphaFoldDB" id="R7RSS5"/>
<evidence type="ECO:0000313" key="2">
    <source>
        <dbReference type="EMBL" id="CDF59074.1"/>
    </source>
</evidence>
<gene>
    <name evidence="2" type="ORF">TCEL_02142</name>
</gene>
<sequence length="112" mass="13064">MLQADYMQRLLLIALANIGIVIVSFFIFSFVFSGEWRHKIWERYISSFAKFVVYIFIVSLVINVLTAWAVYMLQLDRYINVIVPMVQSLIIGFVAACVPRRGVSYKRYGEKQ</sequence>
<dbReference type="RefSeq" id="WP_018664315.1">
    <property type="nucleotide sequence ID" value="NZ_HF952022.1"/>
</dbReference>
<comment type="caution">
    <text evidence="2">The sequence shown here is derived from an EMBL/GenBank/DDBJ whole genome shotgun (WGS) entry which is preliminary data.</text>
</comment>
<feature type="transmembrane region" description="Helical" evidence="1">
    <location>
        <begin position="51"/>
        <end position="72"/>
    </location>
</feature>
<keyword evidence="1" id="KW-0472">Membrane</keyword>
<dbReference type="eggNOG" id="ENOG50336PW">
    <property type="taxonomic scope" value="Bacteria"/>
</dbReference>
<reference evidence="2" key="1">
    <citation type="submission" date="2013-03" db="EMBL/GenBank/DDBJ databases">
        <title>Draft genome sequence of the hydrogen-ethanol-producing anaerobic alkalithermophilic Caloramator celere.</title>
        <authorList>
            <person name="Ciranna A."/>
            <person name="Larjo A."/>
            <person name="Kivisto A."/>
            <person name="Santala V."/>
            <person name="Roos C."/>
            <person name="Karp M."/>
        </authorList>
    </citation>
    <scope>NUCLEOTIDE SEQUENCE [LARGE SCALE GENOMIC DNA]</scope>
    <source>
        <strain evidence="2">DSM 8682</strain>
    </source>
</reference>
<dbReference type="EMBL" id="CAVN010000111">
    <property type="protein sequence ID" value="CDF59074.1"/>
    <property type="molecule type" value="Genomic_DNA"/>
</dbReference>
<feature type="transmembrane region" description="Helical" evidence="1">
    <location>
        <begin position="78"/>
        <end position="98"/>
    </location>
</feature>
<evidence type="ECO:0000256" key="1">
    <source>
        <dbReference type="SAM" id="Phobius"/>
    </source>
</evidence>
<name>R7RSS5_9CLOT</name>
<dbReference type="Proteomes" id="UP000014923">
    <property type="component" value="Unassembled WGS sequence"/>
</dbReference>